<reference evidence="2" key="1">
    <citation type="submission" date="2014-09" db="EMBL/GenBank/DDBJ databases">
        <authorList>
            <person name="Sharma Rahul"/>
            <person name="Thines Marco"/>
        </authorList>
    </citation>
    <scope>NUCLEOTIDE SEQUENCE [LARGE SCALE GENOMIC DNA]</scope>
</reference>
<evidence type="ECO:0000313" key="1">
    <source>
        <dbReference type="EMBL" id="CEG44651.1"/>
    </source>
</evidence>
<organism evidence="1 2">
    <name type="scientific">Plasmopara halstedii</name>
    <name type="common">Downy mildew of sunflower</name>
    <dbReference type="NCBI Taxonomy" id="4781"/>
    <lineage>
        <taxon>Eukaryota</taxon>
        <taxon>Sar</taxon>
        <taxon>Stramenopiles</taxon>
        <taxon>Oomycota</taxon>
        <taxon>Peronosporomycetes</taxon>
        <taxon>Peronosporales</taxon>
        <taxon>Peronosporaceae</taxon>
        <taxon>Plasmopara</taxon>
    </lineage>
</organism>
<keyword evidence="2" id="KW-1185">Reference proteome</keyword>
<dbReference type="AlphaFoldDB" id="A0A0N7L6M0"/>
<dbReference type="RefSeq" id="XP_024581020.1">
    <property type="nucleotide sequence ID" value="XM_024730776.1"/>
</dbReference>
<dbReference type="GeneID" id="36396052"/>
<accession>A0A0N7L6M0</accession>
<name>A0A0N7L6M0_PLAHL</name>
<dbReference type="EMBL" id="CCYD01001209">
    <property type="protein sequence ID" value="CEG44651.1"/>
    <property type="molecule type" value="Genomic_DNA"/>
</dbReference>
<sequence>MDLDLELNRSRIRPELIPSSVSDPTVVIADWFPYAKNPLITPEQLISPLVDRLLSEREVGIDVKKLDRS</sequence>
<protein>
    <submittedName>
        <fullName evidence="1">Uncharacterized protein</fullName>
    </submittedName>
</protein>
<dbReference type="Proteomes" id="UP000054928">
    <property type="component" value="Unassembled WGS sequence"/>
</dbReference>
<proteinExistence type="predicted"/>
<evidence type="ECO:0000313" key="2">
    <source>
        <dbReference type="Proteomes" id="UP000054928"/>
    </source>
</evidence>